<sequence length="316" mass="36564">MPTTTKPTFWQRTGVQSWFLKKETSYSETVSMTPDFVYKYIIEKFKESIAELSFADRIIFYHEYIICFSPPDYNKFMDNNRGIFSLIIKESVKAFYGILQEHRRKGKKVTASANKWVFRFVSHPDYGKGDKSFIGKLLPGKVHRGEENLRVTFIPRQTGIAQTFDIADDLLQDFTYYSDGYYEMPWQDTLEAGDTSDISRSRYFARLDATVPEKEYVGKKIEYLVKEEAFLISGSDEKPDQPGVFRVPSDWVSSPHLSVRYDKTADKFYIASFGEKTLVNENEIAKSYPDAPVWTVLPMNSRMVLNGIVSINIFKV</sequence>
<dbReference type="RefSeq" id="WP_123121998.1">
    <property type="nucleotide sequence ID" value="NZ_RJJR01000015.1"/>
</dbReference>
<evidence type="ECO:0000313" key="1">
    <source>
        <dbReference type="EMBL" id="RNI34059.1"/>
    </source>
</evidence>
<dbReference type="Proteomes" id="UP000267223">
    <property type="component" value="Unassembled WGS sequence"/>
</dbReference>
<dbReference type="EMBL" id="RJJR01000015">
    <property type="protein sequence ID" value="RNI34059.1"/>
    <property type="molecule type" value="Genomic_DNA"/>
</dbReference>
<proteinExistence type="predicted"/>
<keyword evidence="2" id="KW-1185">Reference proteome</keyword>
<dbReference type="AlphaFoldDB" id="A0A3M9N8E8"/>
<protein>
    <submittedName>
        <fullName evidence="1">Uncharacterized protein</fullName>
    </submittedName>
</protein>
<accession>A0A3M9N8E8</accession>
<reference evidence="1 2" key="1">
    <citation type="submission" date="2018-11" db="EMBL/GenBank/DDBJ databases">
        <title>Draft genome sequence of Ferruginibacter sp. BO-59.</title>
        <authorList>
            <person name="Im W.T."/>
        </authorList>
    </citation>
    <scope>NUCLEOTIDE SEQUENCE [LARGE SCALE GENOMIC DNA]</scope>
    <source>
        <strain evidence="1 2">BO-59</strain>
    </source>
</reference>
<organism evidence="1 2">
    <name type="scientific">Hanamia caeni</name>
    <dbReference type="NCBI Taxonomy" id="2294116"/>
    <lineage>
        <taxon>Bacteria</taxon>
        <taxon>Pseudomonadati</taxon>
        <taxon>Bacteroidota</taxon>
        <taxon>Chitinophagia</taxon>
        <taxon>Chitinophagales</taxon>
        <taxon>Chitinophagaceae</taxon>
        <taxon>Hanamia</taxon>
    </lineage>
</organism>
<name>A0A3M9N8E8_9BACT</name>
<comment type="caution">
    <text evidence="1">The sequence shown here is derived from an EMBL/GenBank/DDBJ whole genome shotgun (WGS) entry which is preliminary data.</text>
</comment>
<evidence type="ECO:0000313" key="2">
    <source>
        <dbReference type="Proteomes" id="UP000267223"/>
    </source>
</evidence>
<dbReference type="OrthoDB" id="635356at2"/>
<gene>
    <name evidence="1" type="ORF">EFY79_17285</name>
</gene>